<dbReference type="Proteomes" id="UP000240206">
    <property type="component" value="Unassembled WGS sequence"/>
</dbReference>
<evidence type="ECO:0000313" key="2">
    <source>
        <dbReference type="EMBL" id="PSI02454.1"/>
    </source>
</evidence>
<gene>
    <name evidence="2" type="ORF">C7K08_02925</name>
</gene>
<evidence type="ECO:0000256" key="1">
    <source>
        <dbReference type="SAM" id="MobiDB-lite"/>
    </source>
</evidence>
<comment type="caution">
    <text evidence="2">The sequence shown here is derived from an EMBL/GenBank/DDBJ whole genome shotgun (WGS) entry which is preliminary data.</text>
</comment>
<evidence type="ECO:0000313" key="3">
    <source>
        <dbReference type="Proteomes" id="UP000240206"/>
    </source>
</evidence>
<feature type="compositionally biased region" description="Polar residues" evidence="1">
    <location>
        <begin position="62"/>
        <end position="71"/>
    </location>
</feature>
<proteinExistence type="predicted"/>
<keyword evidence="3" id="KW-1185">Reference proteome</keyword>
<dbReference type="AlphaFoldDB" id="A0A2P7EGW5"/>
<dbReference type="EMBL" id="PXVC01000006">
    <property type="protein sequence ID" value="PSI02454.1"/>
    <property type="molecule type" value="Genomic_DNA"/>
</dbReference>
<feature type="region of interest" description="Disordered" evidence="1">
    <location>
        <begin position="39"/>
        <end position="108"/>
    </location>
</feature>
<accession>A0A2P7EGW5</accession>
<organism evidence="2 3">
    <name type="scientific">Synechococcus lacustris str. Tous</name>
    <dbReference type="NCBI Taxonomy" id="1910958"/>
    <lineage>
        <taxon>Bacteria</taxon>
        <taxon>Bacillati</taxon>
        <taxon>Cyanobacteriota</taxon>
        <taxon>Cyanophyceae</taxon>
        <taxon>Synechococcales</taxon>
        <taxon>Synechococcaceae</taxon>
        <taxon>Synechococcus</taxon>
    </lineage>
</organism>
<sequence>MKAESPALGPLGQVRIYKGAQHRFIWPVHLAGWLELGWTTEPGATPMATPAATPAPRKKRVSSTPSPTNENPLGASPSGASTSSATADEPLPVLVTDFLVDPSVPTND</sequence>
<feature type="compositionally biased region" description="Low complexity" evidence="1">
    <location>
        <begin position="74"/>
        <end position="87"/>
    </location>
</feature>
<feature type="compositionally biased region" description="Low complexity" evidence="1">
    <location>
        <begin position="39"/>
        <end position="55"/>
    </location>
</feature>
<protein>
    <submittedName>
        <fullName evidence="2">Uncharacterized protein</fullName>
    </submittedName>
</protein>
<dbReference type="RefSeq" id="WP_106499155.1">
    <property type="nucleotide sequence ID" value="NZ_PXVC01000006.1"/>
</dbReference>
<reference evidence="3" key="1">
    <citation type="submission" date="2018-03" db="EMBL/GenBank/DDBJ databases">
        <title>Ecological and genomic features of two cosmopolitan and abundant freshwater picocyanobacteria.</title>
        <authorList>
            <person name="Cabello-Yeves P.J."/>
            <person name="Picazo A."/>
            <person name="Camacho A."/>
            <person name="Callieri C."/>
            <person name="Rosselli R."/>
            <person name="Roda-Garcia J."/>
            <person name="Coutinho F.H."/>
            <person name="Rodriguez-Valera F."/>
        </authorList>
    </citation>
    <scope>NUCLEOTIDE SEQUENCE [LARGE SCALE GENOMIC DNA]</scope>
    <source>
        <strain evidence="3">Tous</strain>
    </source>
</reference>
<name>A0A2P7EGW5_9SYNE</name>